<dbReference type="PANTHER" id="PTHR33244:SF3">
    <property type="entry name" value="PEPTIDASE A2 DOMAIN-CONTAINING PROTEIN"/>
    <property type="match status" value="1"/>
</dbReference>
<accession>A0ABM1E4M3</accession>
<dbReference type="RefSeq" id="XP_014667144.1">
    <property type="nucleotide sequence ID" value="XM_014811658.1"/>
</dbReference>
<dbReference type="GeneID" id="106808804"/>
<organism evidence="2 3">
    <name type="scientific">Priapulus caudatus</name>
    <name type="common">Priapulid worm</name>
    <dbReference type="NCBI Taxonomy" id="37621"/>
    <lineage>
        <taxon>Eukaryota</taxon>
        <taxon>Metazoa</taxon>
        <taxon>Ecdysozoa</taxon>
        <taxon>Scalidophora</taxon>
        <taxon>Priapulida</taxon>
        <taxon>Priapulimorpha</taxon>
        <taxon>Priapulimorphida</taxon>
        <taxon>Priapulidae</taxon>
        <taxon>Priapulus</taxon>
    </lineage>
</organism>
<protein>
    <submittedName>
        <fullName evidence="3">Translation initiation factor IF-2-like</fullName>
    </submittedName>
</protein>
<evidence type="ECO:0000313" key="2">
    <source>
        <dbReference type="Proteomes" id="UP000695022"/>
    </source>
</evidence>
<gene>
    <name evidence="3" type="primary">LOC106808804</name>
</gene>
<dbReference type="Proteomes" id="UP000695022">
    <property type="component" value="Unplaced"/>
</dbReference>
<reference evidence="3" key="1">
    <citation type="submission" date="2025-08" db="UniProtKB">
        <authorList>
            <consortium name="RefSeq"/>
        </authorList>
    </citation>
    <scope>IDENTIFICATION</scope>
</reference>
<feature type="compositionally biased region" description="Pro residues" evidence="1">
    <location>
        <begin position="209"/>
        <end position="227"/>
    </location>
</feature>
<name>A0ABM1E4M3_PRICU</name>
<keyword evidence="2" id="KW-1185">Reference proteome</keyword>
<sequence length="291" mass="32352">MITSNTGPRGELDTDALQRAVLQYRNTPDPEAKISPAMCIFGRPIKDFIPILPGRYRPHPTWRETMTAREEALRNRHMKAAERWTEHTKRLPPLAVGNHIRLQNQTGPHPTRWDKTGVIIEVRQFDQYVVRIDGSGRVTLRNRKFLRRYEPVVPQRPKPRTLEEDLRYSPTVTPIGAHEHMPQTLRSSMPRTAEPAATLPPLAITAPPAVTPAPLPSAEPPSVPSPAPSTSGMPRVTTAAQPTTPAAPPSRPNVARVATLCRGVGAPGTPPPDRTRRARQPPAWQKDYVMC</sequence>
<evidence type="ECO:0000256" key="1">
    <source>
        <dbReference type="SAM" id="MobiDB-lite"/>
    </source>
</evidence>
<proteinExistence type="predicted"/>
<feature type="region of interest" description="Disordered" evidence="1">
    <location>
        <begin position="203"/>
        <end position="291"/>
    </location>
</feature>
<evidence type="ECO:0000313" key="3">
    <source>
        <dbReference type="RefSeq" id="XP_014667144.1"/>
    </source>
</evidence>
<dbReference type="PANTHER" id="PTHR33244">
    <property type="entry name" value="INTEGRASE CATALYTIC DOMAIN-CONTAINING PROTEIN-RELATED"/>
    <property type="match status" value="1"/>
</dbReference>